<proteinExistence type="predicted"/>
<dbReference type="InterPro" id="IPR050109">
    <property type="entry name" value="HTH-type_TetR-like_transc_reg"/>
</dbReference>
<dbReference type="PRINTS" id="PR00455">
    <property type="entry name" value="HTHTETR"/>
</dbReference>
<dbReference type="PANTHER" id="PTHR30055:SF226">
    <property type="entry name" value="HTH-TYPE TRANSCRIPTIONAL REGULATOR PKSA"/>
    <property type="match status" value="1"/>
</dbReference>
<dbReference type="SUPFAM" id="SSF46689">
    <property type="entry name" value="Homeodomain-like"/>
    <property type="match status" value="1"/>
</dbReference>
<name>A0ABY7YZY3_9HYPH</name>
<gene>
    <name evidence="4" type="ORF">PSQ90_05690</name>
</gene>
<organism evidence="4 5">
    <name type="scientific">Devosia rhodophyticola</name>
    <dbReference type="NCBI Taxonomy" id="3026423"/>
    <lineage>
        <taxon>Bacteria</taxon>
        <taxon>Pseudomonadati</taxon>
        <taxon>Pseudomonadota</taxon>
        <taxon>Alphaproteobacteria</taxon>
        <taxon>Hyphomicrobiales</taxon>
        <taxon>Devosiaceae</taxon>
        <taxon>Devosia</taxon>
    </lineage>
</organism>
<evidence type="ECO:0000256" key="1">
    <source>
        <dbReference type="ARBA" id="ARBA00023125"/>
    </source>
</evidence>
<dbReference type="InterPro" id="IPR001647">
    <property type="entry name" value="HTH_TetR"/>
</dbReference>
<sequence>MTNALLRRFMIEDDKVDARERKRRTILVAAAKLFVRFGYRKTSIDDVARDANVAKGTIYLYFATKPELLLHTVVAEKAPLVATFLDVMEVAEPRERLWRYLFETARAFPRMPLTTQFTVPGNDLEPAVAELGPDIAAALTEHRTEALVHLVRPFAARDYAGQQDIKARAAALLGLIYAMPAALEKSMAIGLSADRAAEVYADMLVGGFAAEPSSAAKITRGRA</sequence>
<keyword evidence="1 2" id="KW-0238">DNA-binding</keyword>
<accession>A0ABY7YZY3</accession>
<dbReference type="Pfam" id="PF00440">
    <property type="entry name" value="TetR_N"/>
    <property type="match status" value="1"/>
</dbReference>
<dbReference type="InterPro" id="IPR023772">
    <property type="entry name" value="DNA-bd_HTH_TetR-type_CS"/>
</dbReference>
<evidence type="ECO:0000259" key="3">
    <source>
        <dbReference type="PROSITE" id="PS50977"/>
    </source>
</evidence>
<dbReference type="PROSITE" id="PS01081">
    <property type="entry name" value="HTH_TETR_1"/>
    <property type="match status" value="1"/>
</dbReference>
<dbReference type="InterPro" id="IPR009057">
    <property type="entry name" value="Homeodomain-like_sf"/>
</dbReference>
<evidence type="ECO:0000313" key="4">
    <source>
        <dbReference type="EMBL" id="WDR06938.1"/>
    </source>
</evidence>
<dbReference type="EMBL" id="CP118247">
    <property type="protein sequence ID" value="WDR06938.1"/>
    <property type="molecule type" value="Genomic_DNA"/>
</dbReference>
<evidence type="ECO:0000256" key="2">
    <source>
        <dbReference type="PROSITE-ProRule" id="PRU00335"/>
    </source>
</evidence>
<feature type="domain" description="HTH tetR-type" evidence="3">
    <location>
        <begin position="20"/>
        <end position="80"/>
    </location>
</feature>
<dbReference type="PROSITE" id="PS50977">
    <property type="entry name" value="HTH_TETR_2"/>
    <property type="match status" value="1"/>
</dbReference>
<feature type="DNA-binding region" description="H-T-H motif" evidence="2">
    <location>
        <begin position="43"/>
        <end position="62"/>
    </location>
</feature>
<dbReference type="Proteomes" id="UP001222118">
    <property type="component" value="Chromosome"/>
</dbReference>
<protein>
    <submittedName>
        <fullName evidence="4">Helix-turn-helix domain containing protein</fullName>
    </submittedName>
</protein>
<dbReference type="Gene3D" id="1.10.357.10">
    <property type="entry name" value="Tetracycline Repressor, domain 2"/>
    <property type="match status" value="1"/>
</dbReference>
<dbReference type="RefSeq" id="WP_282212451.1">
    <property type="nucleotide sequence ID" value="NZ_CP118247.1"/>
</dbReference>
<keyword evidence="5" id="KW-1185">Reference proteome</keyword>
<evidence type="ECO:0000313" key="5">
    <source>
        <dbReference type="Proteomes" id="UP001222118"/>
    </source>
</evidence>
<dbReference type="PANTHER" id="PTHR30055">
    <property type="entry name" value="HTH-TYPE TRANSCRIPTIONAL REGULATOR RUTR"/>
    <property type="match status" value="1"/>
</dbReference>
<reference evidence="4 5" key="1">
    <citation type="submission" date="2023-02" db="EMBL/GenBank/DDBJ databases">
        <title>Devosia chondri sp. nov., isolated from the phycosphere of marine algae.</title>
        <authorList>
            <person name="Kim J.M."/>
            <person name="Lee J.K."/>
            <person name="Choi B.J."/>
            <person name="Bayburt H."/>
            <person name="Jeon C.O."/>
        </authorList>
    </citation>
    <scope>NUCLEOTIDE SEQUENCE [LARGE SCALE GENOMIC DNA]</scope>
    <source>
        <strain evidence="4 5">G2-5</strain>
    </source>
</reference>